<keyword evidence="4 6" id="KW-0472">Membrane</keyword>
<dbReference type="AlphaFoldDB" id="A0A9P5Z4G4"/>
<feature type="transmembrane region" description="Helical" evidence="6">
    <location>
        <begin position="200"/>
        <end position="219"/>
    </location>
</feature>
<evidence type="ECO:0000313" key="9">
    <source>
        <dbReference type="Proteomes" id="UP000807469"/>
    </source>
</evidence>
<feature type="transmembrane region" description="Helical" evidence="6">
    <location>
        <begin position="599"/>
        <end position="621"/>
    </location>
</feature>
<dbReference type="Gene3D" id="1.20.1250.20">
    <property type="entry name" value="MFS general substrate transporter like domains"/>
    <property type="match status" value="2"/>
</dbReference>
<feature type="region of interest" description="Disordered" evidence="5">
    <location>
        <begin position="1"/>
        <end position="34"/>
    </location>
</feature>
<evidence type="ECO:0000256" key="6">
    <source>
        <dbReference type="SAM" id="Phobius"/>
    </source>
</evidence>
<comment type="subcellular location">
    <subcellularLocation>
        <location evidence="1">Membrane</location>
        <topology evidence="1">Multi-pass membrane protein</topology>
    </subcellularLocation>
</comment>
<evidence type="ECO:0000256" key="1">
    <source>
        <dbReference type="ARBA" id="ARBA00004141"/>
    </source>
</evidence>
<comment type="caution">
    <text evidence="8">The sequence shown here is derived from an EMBL/GenBank/DDBJ whole genome shotgun (WGS) entry which is preliminary data.</text>
</comment>
<gene>
    <name evidence="8" type="ORF">BDN70DRAFT_878954</name>
</gene>
<dbReference type="InterPro" id="IPR020846">
    <property type="entry name" value="MFS_dom"/>
</dbReference>
<dbReference type="PANTHER" id="PTHR23507:SF1">
    <property type="entry name" value="FI18259P1-RELATED"/>
    <property type="match status" value="1"/>
</dbReference>
<keyword evidence="3 6" id="KW-1133">Transmembrane helix</keyword>
<feature type="transmembrane region" description="Helical" evidence="6">
    <location>
        <begin position="94"/>
        <end position="112"/>
    </location>
</feature>
<feature type="transmembrane region" description="Helical" evidence="6">
    <location>
        <begin position="633"/>
        <end position="652"/>
    </location>
</feature>
<feature type="transmembrane region" description="Helical" evidence="6">
    <location>
        <begin position="458"/>
        <end position="481"/>
    </location>
</feature>
<dbReference type="PANTHER" id="PTHR23507">
    <property type="entry name" value="ZGC:174356"/>
    <property type="match status" value="1"/>
</dbReference>
<feature type="transmembrane region" description="Helical" evidence="6">
    <location>
        <begin position="231"/>
        <end position="253"/>
    </location>
</feature>
<dbReference type="InterPro" id="IPR036259">
    <property type="entry name" value="MFS_trans_sf"/>
</dbReference>
<dbReference type="GO" id="GO:0022857">
    <property type="term" value="F:transmembrane transporter activity"/>
    <property type="evidence" value="ECO:0007669"/>
    <property type="project" value="InterPro"/>
</dbReference>
<reference evidence="8" key="1">
    <citation type="submission" date="2020-11" db="EMBL/GenBank/DDBJ databases">
        <authorList>
            <consortium name="DOE Joint Genome Institute"/>
            <person name="Ahrendt S."/>
            <person name="Riley R."/>
            <person name="Andreopoulos W."/>
            <person name="Labutti K."/>
            <person name="Pangilinan J."/>
            <person name="Ruiz-Duenas F.J."/>
            <person name="Barrasa J.M."/>
            <person name="Sanchez-Garcia M."/>
            <person name="Camarero S."/>
            <person name="Miyauchi S."/>
            <person name="Serrano A."/>
            <person name="Linde D."/>
            <person name="Babiker R."/>
            <person name="Drula E."/>
            <person name="Ayuso-Fernandez I."/>
            <person name="Pacheco R."/>
            <person name="Padilla G."/>
            <person name="Ferreira P."/>
            <person name="Barriuso J."/>
            <person name="Kellner H."/>
            <person name="Castanera R."/>
            <person name="Alfaro M."/>
            <person name="Ramirez L."/>
            <person name="Pisabarro A.G."/>
            <person name="Kuo A."/>
            <person name="Tritt A."/>
            <person name="Lipzen A."/>
            <person name="He G."/>
            <person name="Yan M."/>
            <person name="Ng V."/>
            <person name="Cullen D."/>
            <person name="Martin F."/>
            <person name="Rosso M.-N."/>
            <person name="Henrissat B."/>
            <person name="Hibbett D."/>
            <person name="Martinez A.T."/>
            <person name="Grigoriev I.V."/>
        </authorList>
    </citation>
    <scope>NUCLEOTIDE SEQUENCE</scope>
    <source>
        <strain evidence="8">CIRM-BRFM 674</strain>
    </source>
</reference>
<dbReference type="Pfam" id="PF07690">
    <property type="entry name" value="MFS_1"/>
    <property type="match status" value="1"/>
</dbReference>
<accession>A0A9P5Z4G4</accession>
<dbReference type="OrthoDB" id="3026777at2759"/>
<evidence type="ECO:0000256" key="5">
    <source>
        <dbReference type="SAM" id="MobiDB-lite"/>
    </source>
</evidence>
<evidence type="ECO:0000256" key="2">
    <source>
        <dbReference type="ARBA" id="ARBA00022692"/>
    </source>
</evidence>
<dbReference type="PROSITE" id="PS50850">
    <property type="entry name" value="MFS"/>
    <property type="match status" value="1"/>
</dbReference>
<feature type="compositionally biased region" description="Basic and acidic residues" evidence="5">
    <location>
        <begin position="1"/>
        <end position="14"/>
    </location>
</feature>
<keyword evidence="9" id="KW-1185">Reference proteome</keyword>
<feature type="transmembrane region" description="Helical" evidence="6">
    <location>
        <begin position="259"/>
        <end position="287"/>
    </location>
</feature>
<evidence type="ECO:0000256" key="3">
    <source>
        <dbReference type="ARBA" id="ARBA00022989"/>
    </source>
</evidence>
<evidence type="ECO:0000313" key="8">
    <source>
        <dbReference type="EMBL" id="KAF9479281.1"/>
    </source>
</evidence>
<organism evidence="8 9">
    <name type="scientific">Pholiota conissans</name>
    <dbReference type="NCBI Taxonomy" id="109636"/>
    <lineage>
        <taxon>Eukaryota</taxon>
        <taxon>Fungi</taxon>
        <taxon>Dikarya</taxon>
        <taxon>Basidiomycota</taxon>
        <taxon>Agaricomycotina</taxon>
        <taxon>Agaricomycetes</taxon>
        <taxon>Agaricomycetidae</taxon>
        <taxon>Agaricales</taxon>
        <taxon>Agaricineae</taxon>
        <taxon>Strophariaceae</taxon>
        <taxon>Pholiota</taxon>
    </lineage>
</organism>
<evidence type="ECO:0000256" key="4">
    <source>
        <dbReference type="ARBA" id="ARBA00023136"/>
    </source>
</evidence>
<feature type="domain" description="Major facilitator superfamily (MFS) profile" evidence="7">
    <location>
        <begin position="144"/>
        <end position="657"/>
    </location>
</feature>
<name>A0A9P5Z4G4_9AGAR</name>
<protein>
    <submittedName>
        <fullName evidence="8">MFS general substrate transporter</fullName>
    </submittedName>
</protein>
<feature type="transmembrane region" description="Helical" evidence="6">
    <location>
        <begin position="299"/>
        <end position="324"/>
    </location>
</feature>
<feature type="transmembrane region" description="Helical" evidence="6">
    <location>
        <begin position="423"/>
        <end position="446"/>
    </location>
</feature>
<keyword evidence="2 6" id="KW-0812">Transmembrane</keyword>
<proteinExistence type="predicted"/>
<feature type="region of interest" description="Disordered" evidence="5">
    <location>
        <begin position="61"/>
        <end position="80"/>
    </location>
</feature>
<dbReference type="SUPFAM" id="SSF103473">
    <property type="entry name" value="MFS general substrate transporter"/>
    <property type="match status" value="2"/>
</dbReference>
<dbReference type="Proteomes" id="UP000807469">
    <property type="component" value="Unassembled WGS sequence"/>
</dbReference>
<dbReference type="InterPro" id="IPR011701">
    <property type="entry name" value="MFS"/>
</dbReference>
<feature type="transmembrane region" description="Helical" evidence="6">
    <location>
        <begin position="330"/>
        <end position="350"/>
    </location>
</feature>
<sequence length="727" mass="79252">MPSSDTSRERDTSRPRASRRTTPDDALGPYVNDPESLILPDGLVDEATELLGEFVHPHNVRDDTLIGTSDDEDEADDERDKKFRLPWWKRPSPAWLIAAMPLTAIAMAMTIAPRIEVYTMLACNVHKPDIFKQNHPGVETNSSTLHKLNLGTFAQRSPDALSTTSLAPIYQSFSTNNTTPLTPRNKCASDPVVQAAVAKLTAVIATTMGVLSFVTTGWWGAFSDRHGRTRVMGLSVLGIVVADINFIGVATFWKYLPGGYWLLVIGPLIEGFLGGMTTGIAASNSYMADTTGESTRSRFFSLSLGLLFTGMAIGPTVGSLLIRFTGQTLSVFYAALAIHIIYTFFVFGIIPESLTKKRMNQAKAKYASELLSVAQEREQNHAVGLLVRSRKLFAFLSPLTIFMPEEKDAVVNPLKAPKKDWNLTLMALGYAITITVMGSYSVTFQYAASTFNWTSEIIGYWLSLIGATRAIFLTAVLPLAIKLFKPKPIIIIERPQASPSRETAAFLSSSASATTDISDRAPPKPFKKEIHTPHFDLNLARTSLFIDIISYAFMARASTPTAFTLGSIMGAFGTGFSPAMQSVTLALYARRGGTETGRLFGALSVLQALCSQILGPALYSYVYANTVAIHPRAIFYVSVATVSVSFILLGFVRLPSERDYRRESLGDVEELAQLSNSVSSEDDGEDESLAMHTLRAAPVEEGSFELEDVGAAARKRGAAKTAPTFYK</sequence>
<dbReference type="GO" id="GO:0016020">
    <property type="term" value="C:membrane"/>
    <property type="evidence" value="ECO:0007669"/>
    <property type="project" value="UniProtKB-SubCell"/>
</dbReference>
<evidence type="ECO:0000259" key="7">
    <source>
        <dbReference type="PROSITE" id="PS50850"/>
    </source>
</evidence>
<dbReference type="EMBL" id="MU155216">
    <property type="protein sequence ID" value="KAF9479281.1"/>
    <property type="molecule type" value="Genomic_DNA"/>
</dbReference>